<dbReference type="GO" id="GO:0005524">
    <property type="term" value="F:ATP binding"/>
    <property type="evidence" value="ECO:0007669"/>
    <property type="project" value="UniProtKB-UniRule"/>
</dbReference>
<evidence type="ECO:0000313" key="8">
    <source>
        <dbReference type="Proteomes" id="UP000318017"/>
    </source>
</evidence>
<sequence length="696" mass="77367">MAKLMVHRNILKSFHKLPSKVQKRVSELIGEFQHDPESPAIGLHPLPGTMLDPKVRGVKKLPDGYRAIVIAPEKGDTYLLVHIDAHDKAYDWAKNKRFEVHGMTGVFQVFDAAEVQSVVQEAVPTQPRLSDYPLARLSDDDLFKAGVPKPLIPAVRSIRSDDALEALSAYLPPDCRDVLFGLAAGMTLEQSIDEMLGAVAAPADVVPESPGDFTKIQKTPNFDLVLVAGEEELKQILEGTLEEWRIFLHPYQQKLVKWKTKGPMNVTGSAGTGKTVALMHRAVHLARQLVDESARILVTTFTTNLSVTIKHHMQRLAPDVAGRIEVTNLHALARTICNRAGWKGRIAEDEELAQIWADVWLSYSEELPLSKEEMQLEYELVIDPNGIDDEETYLGTVRSGRPRVSRKQRKAAWPVFRAFQRGLKKRNLLTFEGAIHEARLAVLQGNFTRYAHVLVDEVQDFSLEALRLIRAISPIDEGTPDPLCTVGDGHQRIYRTKIPMSRAGIDIRGRSRRLKINYRTSEQIRKFAQGILKGVEIDDLDGGLATTVGDHSVFKGPEPLIEKCETENAEAEAIVAWVQMLMSDYGLATHEICVTPRKPKIVTALSSAGIATFELKPREEDPGSEEAGVRVGTMKRIKGLEFRAVAIACANKDDAMNAPNQSDIRDRCERYVAATRAREHLLITLAASAGKSEPEQ</sequence>
<evidence type="ECO:0000256" key="5">
    <source>
        <dbReference type="PROSITE-ProRule" id="PRU00560"/>
    </source>
</evidence>
<dbReference type="OrthoDB" id="9787585at2"/>
<keyword evidence="8" id="KW-1185">Reference proteome</keyword>
<keyword evidence="4 5" id="KW-0067">ATP-binding</keyword>
<evidence type="ECO:0000256" key="3">
    <source>
        <dbReference type="ARBA" id="ARBA00022806"/>
    </source>
</evidence>
<dbReference type="PROSITE" id="PS51198">
    <property type="entry name" value="UVRD_HELICASE_ATP_BIND"/>
    <property type="match status" value="1"/>
</dbReference>
<feature type="domain" description="UvrD-like helicase ATP-binding" evidence="6">
    <location>
        <begin position="247"/>
        <end position="527"/>
    </location>
</feature>
<dbReference type="GO" id="GO:0016787">
    <property type="term" value="F:hydrolase activity"/>
    <property type="evidence" value="ECO:0007669"/>
    <property type="project" value="UniProtKB-UniRule"/>
</dbReference>
<evidence type="ECO:0000256" key="1">
    <source>
        <dbReference type="ARBA" id="ARBA00022741"/>
    </source>
</evidence>
<dbReference type="Pfam" id="PF00580">
    <property type="entry name" value="UvrD-helicase"/>
    <property type="match status" value="1"/>
</dbReference>
<dbReference type="RefSeq" id="WP_145080203.1">
    <property type="nucleotide sequence ID" value="NZ_CP036298.1"/>
</dbReference>
<dbReference type="GO" id="GO:0005829">
    <property type="term" value="C:cytosol"/>
    <property type="evidence" value="ECO:0007669"/>
    <property type="project" value="TreeGrafter"/>
</dbReference>
<keyword evidence="1 5" id="KW-0547">Nucleotide-binding</keyword>
<accession>A0A518G9Q8</accession>
<feature type="binding site" evidence="5">
    <location>
        <begin position="268"/>
        <end position="275"/>
    </location>
    <ligand>
        <name>ATP</name>
        <dbReference type="ChEBI" id="CHEBI:30616"/>
    </ligand>
</feature>
<dbReference type="PANTHER" id="PTHR11070:SF45">
    <property type="entry name" value="DNA 3'-5' HELICASE"/>
    <property type="match status" value="1"/>
</dbReference>
<gene>
    <name evidence="7" type="primary">uvrD1_1</name>
    <name evidence="7" type="ORF">Q31a_36360</name>
</gene>
<dbReference type="InterPro" id="IPR027417">
    <property type="entry name" value="P-loop_NTPase"/>
</dbReference>
<dbReference type="InterPro" id="IPR014016">
    <property type="entry name" value="UvrD-like_ATP-bd"/>
</dbReference>
<reference evidence="7 8" key="1">
    <citation type="submission" date="2019-02" db="EMBL/GenBank/DDBJ databases">
        <title>Deep-cultivation of Planctomycetes and their phenomic and genomic characterization uncovers novel biology.</title>
        <authorList>
            <person name="Wiegand S."/>
            <person name="Jogler M."/>
            <person name="Boedeker C."/>
            <person name="Pinto D."/>
            <person name="Vollmers J."/>
            <person name="Rivas-Marin E."/>
            <person name="Kohn T."/>
            <person name="Peeters S.H."/>
            <person name="Heuer A."/>
            <person name="Rast P."/>
            <person name="Oberbeckmann S."/>
            <person name="Bunk B."/>
            <person name="Jeske O."/>
            <person name="Meyerdierks A."/>
            <person name="Storesund J.E."/>
            <person name="Kallscheuer N."/>
            <person name="Luecker S."/>
            <person name="Lage O.M."/>
            <person name="Pohl T."/>
            <person name="Merkel B.J."/>
            <person name="Hornburger P."/>
            <person name="Mueller R.-W."/>
            <person name="Bruemmer F."/>
            <person name="Labrenz M."/>
            <person name="Spormann A.M."/>
            <person name="Op den Camp H."/>
            <person name="Overmann J."/>
            <person name="Amann R."/>
            <person name="Jetten M.S.M."/>
            <person name="Mascher T."/>
            <person name="Medema M.H."/>
            <person name="Devos D.P."/>
            <person name="Kaster A.-K."/>
            <person name="Ovreas L."/>
            <person name="Rohde M."/>
            <person name="Galperin M.Y."/>
            <person name="Jogler C."/>
        </authorList>
    </citation>
    <scope>NUCLEOTIDE SEQUENCE [LARGE SCALE GENOMIC DNA]</scope>
    <source>
        <strain evidence="7 8">Q31a</strain>
    </source>
</reference>
<proteinExistence type="predicted"/>
<evidence type="ECO:0000256" key="4">
    <source>
        <dbReference type="ARBA" id="ARBA00022840"/>
    </source>
</evidence>
<dbReference type="GO" id="GO:0043138">
    <property type="term" value="F:3'-5' DNA helicase activity"/>
    <property type="evidence" value="ECO:0007669"/>
    <property type="project" value="TreeGrafter"/>
</dbReference>
<name>A0A518G9Q8_9BACT</name>
<protein>
    <submittedName>
        <fullName evidence="7">ATP-dependent DNA helicase UvrD1</fullName>
        <ecNumber evidence="7">3.6.4.12</ecNumber>
    </submittedName>
</protein>
<dbReference type="Proteomes" id="UP000318017">
    <property type="component" value="Chromosome"/>
</dbReference>
<dbReference type="PANTHER" id="PTHR11070">
    <property type="entry name" value="UVRD / RECB / PCRA DNA HELICASE FAMILY MEMBER"/>
    <property type="match status" value="1"/>
</dbReference>
<keyword evidence="3 5" id="KW-0347">Helicase</keyword>
<keyword evidence="2 5" id="KW-0378">Hydrolase</keyword>
<evidence type="ECO:0000256" key="2">
    <source>
        <dbReference type="ARBA" id="ARBA00022801"/>
    </source>
</evidence>
<dbReference type="GO" id="GO:0000725">
    <property type="term" value="P:recombinational repair"/>
    <property type="evidence" value="ECO:0007669"/>
    <property type="project" value="TreeGrafter"/>
</dbReference>
<evidence type="ECO:0000259" key="6">
    <source>
        <dbReference type="PROSITE" id="PS51198"/>
    </source>
</evidence>
<dbReference type="InterPro" id="IPR000212">
    <property type="entry name" value="DNA_helicase_UvrD/REP"/>
</dbReference>
<organism evidence="7 8">
    <name type="scientific">Aureliella helgolandensis</name>
    <dbReference type="NCBI Taxonomy" id="2527968"/>
    <lineage>
        <taxon>Bacteria</taxon>
        <taxon>Pseudomonadati</taxon>
        <taxon>Planctomycetota</taxon>
        <taxon>Planctomycetia</taxon>
        <taxon>Pirellulales</taxon>
        <taxon>Pirellulaceae</taxon>
        <taxon>Aureliella</taxon>
    </lineage>
</organism>
<dbReference type="GO" id="GO:0003677">
    <property type="term" value="F:DNA binding"/>
    <property type="evidence" value="ECO:0007669"/>
    <property type="project" value="InterPro"/>
</dbReference>
<dbReference type="SUPFAM" id="SSF52540">
    <property type="entry name" value="P-loop containing nucleoside triphosphate hydrolases"/>
    <property type="match status" value="1"/>
</dbReference>
<dbReference type="Gene3D" id="3.40.50.300">
    <property type="entry name" value="P-loop containing nucleotide triphosphate hydrolases"/>
    <property type="match status" value="2"/>
</dbReference>
<dbReference type="AlphaFoldDB" id="A0A518G9Q8"/>
<evidence type="ECO:0000313" key="7">
    <source>
        <dbReference type="EMBL" id="QDV25312.1"/>
    </source>
</evidence>
<dbReference type="KEGG" id="ahel:Q31a_36360"/>
<dbReference type="EMBL" id="CP036298">
    <property type="protein sequence ID" value="QDV25312.1"/>
    <property type="molecule type" value="Genomic_DNA"/>
</dbReference>
<dbReference type="EC" id="3.6.4.12" evidence="7"/>